<feature type="region of interest" description="Disordered" evidence="1">
    <location>
        <begin position="23"/>
        <end position="49"/>
    </location>
</feature>
<reference evidence="3 4" key="1">
    <citation type="submission" date="2021-04" db="EMBL/GenBank/DDBJ databases">
        <title>Whole genome sequence analysis of a thiophenic sulfur metabolizing bacteria.</title>
        <authorList>
            <person name="Akhtar N."/>
            <person name="Akram J."/>
            <person name="Aslam A."/>
        </authorList>
    </citation>
    <scope>NUCLEOTIDE SEQUENCE [LARGE SCALE GENOMIC DNA]</scope>
    <source>
        <strain evidence="3 4">3OW</strain>
    </source>
</reference>
<accession>A0ABS5NF00</accession>
<evidence type="ECO:0000256" key="1">
    <source>
        <dbReference type="SAM" id="MobiDB-lite"/>
    </source>
</evidence>
<feature type="chain" id="PRO_5046307666" description="Lipoprotein" evidence="2">
    <location>
        <begin position="19"/>
        <end position="187"/>
    </location>
</feature>
<comment type="caution">
    <text evidence="3">The sequence shown here is derived from an EMBL/GenBank/DDBJ whole genome shotgun (WGS) entry which is preliminary data.</text>
</comment>
<evidence type="ECO:0008006" key="5">
    <source>
        <dbReference type="Google" id="ProtNLM"/>
    </source>
</evidence>
<dbReference type="PROSITE" id="PS51257">
    <property type="entry name" value="PROKAR_LIPOPROTEIN"/>
    <property type="match status" value="1"/>
</dbReference>
<feature type="signal peptide" evidence="2">
    <location>
        <begin position="1"/>
        <end position="18"/>
    </location>
</feature>
<evidence type="ECO:0000256" key="2">
    <source>
        <dbReference type="SAM" id="SignalP"/>
    </source>
</evidence>
<dbReference type="RefSeq" id="WP_212554420.1">
    <property type="nucleotide sequence ID" value="NZ_JAGXOE010000043.1"/>
</dbReference>
<dbReference type="Proteomes" id="UP000676853">
    <property type="component" value="Unassembled WGS sequence"/>
</dbReference>
<keyword evidence="4" id="KW-1185">Reference proteome</keyword>
<protein>
    <recommendedName>
        <fullName evidence="5">Lipoprotein</fullName>
    </recommendedName>
</protein>
<evidence type="ECO:0000313" key="4">
    <source>
        <dbReference type="Proteomes" id="UP000676853"/>
    </source>
</evidence>
<sequence>MKHTFIYASLAAALTLTAACGTSTGGEPAAAPSPASPSSTAPVSAADQTDAGRAAAARLGLPYLGTDVEDAQAAAAAGHPYVFGAGLNCAWLRLPDGSLWALHDTTVRTGSSALVRDRGTEAAWRADPDYEPGTCRPAEGIPTADDPTQPEPYRWVGAFDTTFLRWGGQVYILPGTVGPGLALRPTN</sequence>
<organism evidence="3 4">
    <name type="scientific">Tsukamurella paurometabola</name>
    <name type="common">Corynebacterium paurometabolum</name>
    <dbReference type="NCBI Taxonomy" id="2061"/>
    <lineage>
        <taxon>Bacteria</taxon>
        <taxon>Bacillati</taxon>
        <taxon>Actinomycetota</taxon>
        <taxon>Actinomycetes</taxon>
        <taxon>Mycobacteriales</taxon>
        <taxon>Tsukamurellaceae</taxon>
        <taxon>Tsukamurella</taxon>
    </lineage>
</organism>
<name>A0ABS5NF00_TSUPA</name>
<proteinExistence type="predicted"/>
<dbReference type="EMBL" id="JAGXOE010000043">
    <property type="protein sequence ID" value="MBS4102869.1"/>
    <property type="molecule type" value="Genomic_DNA"/>
</dbReference>
<gene>
    <name evidence="3" type="ORF">KFZ73_16685</name>
</gene>
<evidence type="ECO:0000313" key="3">
    <source>
        <dbReference type="EMBL" id="MBS4102869.1"/>
    </source>
</evidence>
<keyword evidence="2" id="KW-0732">Signal</keyword>